<evidence type="ECO:0000313" key="1">
    <source>
        <dbReference type="EMBL" id="CAG8474298.1"/>
    </source>
</evidence>
<protein>
    <submittedName>
        <fullName evidence="1">9096_t:CDS:1</fullName>
    </submittedName>
</protein>
<evidence type="ECO:0000313" key="2">
    <source>
        <dbReference type="Proteomes" id="UP000789860"/>
    </source>
</evidence>
<organism evidence="1 2">
    <name type="scientific">Scutellospora calospora</name>
    <dbReference type="NCBI Taxonomy" id="85575"/>
    <lineage>
        <taxon>Eukaryota</taxon>
        <taxon>Fungi</taxon>
        <taxon>Fungi incertae sedis</taxon>
        <taxon>Mucoromycota</taxon>
        <taxon>Glomeromycotina</taxon>
        <taxon>Glomeromycetes</taxon>
        <taxon>Diversisporales</taxon>
        <taxon>Gigasporaceae</taxon>
        <taxon>Scutellospora</taxon>
    </lineage>
</organism>
<gene>
    <name evidence="1" type="ORF">SCALOS_LOCUS2159</name>
</gene>
<name>A0ACA9KHZ7_9GLOM</name>
<dbReference type="EMBL" id="CAJVPM010001810">
    <property type="protein sequence ID" value="CAG8474298.1"/>
    <property type="molecule type" value="Genomic_DNA"/>
</dbReference>
<accession>A0ACA9KHZ7</accession>
<reference evidence="1" key="1">
    <citation type="submission" date="2021-06" db="EMBL/GenBank/DDBJ databases">
        <authorList>
            <person name="Kallberg Y."/>
            <person name="Tangrot J."/>
            <person name="Rosling A."/>
        </authorList>
    </citation>
    <scope>NUCLEOTIDE SEQUENCE</scope>
    <source>
        <strain evidence="1">AU212A</strain>
    </source>
</reference>
<sequence length="317" mass="35010">MLNQRILCIYTVSLVIALSLFFGLLFGLGYPEIKRAEYIPTTCTIEAESIKPRYCCYLDCDLTCQNAPSSTPSCSSLESRWNAFSPTQCVAASVANSSQNLNDYCPIDGPQAICDNGFYCCSECCETCTSCSTSCTGTTGGCSTTCTSYTCNCWCCISTNHQSCQVKCPECYSVELIVQYLLWGGGEIMTSKISVEFNQALNDAQEFLSAHPVTSKVRCYYNPENPLQVLLSVNYSVRTWVLVGISALILIVMLSIGTRYIFHKVSFLEDINHKIFSLQSGLWIGAICPFLFFLLLLVPITNKYILLVLSLCFIAIG</sequence>
<dbReference type="Proteomes" id="UP000789860">
    <property type="component" value="Unassembled WGS sequence"/>
</dbReference>
<keyword evidence="2" id="KW-1185">Reference proteome</keyword>
<proteinExistence type="predicted"/>
<comment type="caution">
    <text evidence="1">The sequence shown here is derived from an EMBL/GenBank/DDBJ whole genome shotgun (WGS) entry which is preliminary data.</text>
</comment>